<dbReference type="AlphaFoldDB" id="A0A011P5X2"/>
<keyword evidence="11" id="KW-0720">Serine protease</keyword>
<dbReference type="PANTHER" id="PTHR22939:SF101">
    <property type="entry name" value="PERIPLASMIC PH-DEPENDENT SERINE ENDOPROTEASE DEGQ"/>
    <property type="match status" value="1"/>
</dbReference>
<dbReference type="InterPro" id="IPR043504">
    <property type="entry name" value="Peptidase_S1_PA_chymotrypsin"/>
</dbReference>
<evidence type="ECO:0000256" key="9">
    <source>
        <dbReference type="ARBA" id="ARBA00022692"/>
    </source>
</evidence>
<evidence type="ECO:0000256" key="6">
    <source>
        <dbReference type="ARBA" id="ARBA00022475"/>
    </source>
</evidence>
<keyword evidence="8" id="KW-0645">Protease</keyword>
<name>A0A011P5X2_9PAST</name>
<evidence type="ECO:0000256" key="16">
    <source>
        <dbReference type="ARBA" id="ARBA00083871"/>
    </source>
</evidence>
<dbReference type="InterPro" id="IPR036034">
    <property type="entry name" value="PDZ_sf"/>
</dbReference>
<dbReference type="InterPro" id="IPR011783">
    <property type="entry name" value="Pept_S1C_DegS"/>
</dbReference>
<evidence type="ECO:0000256" key="18">
    <source>
        <dbReference type="PIRSR" id="PIRSR611783-2"/>
    </source>
</evidence>
<evidence type="ECO:0000256" key="12">
    <source>
        <dbReference type="ARBA" id="ARBA00022989"/>
    </source>
</evidence>
<evidence type="ECO:0000313" key="20">
    <source>
        <dbReference type="EMBL" id="EXI61874.1"/>
    </source>
</evidence>
<dbReference type="SMART" id="SM00228">
    <property type="entry name" value="PDZ"/>
    <property type="match status" value="1"/>
</dbReference>
<evidence type="ECO:0000256" key="5">
    <source>
        <dbReference type="ARBA" id="ARBA00013035"/>
    </source>
</evidence>
<evidence type="ECO:0000256" key="8">
    <source>
        <dbReference type="ARBA" id="ARBA00022670"/>
    </source>
</evidence>
<dbReference type="PROSITE" id="PS50106">
    <property type="entry name" value="PDZ"/>
    <property type="match status" value="1"/>
</dbReference>
<comment type="caution">
    <text evidence="20">The sequence shown here is derived from an EMBL/GenBank/DDBJ whole genome shotgun (WGS) entry which is preliminary data.</text>
</comment>
<evidence type="ECO:0000256" key="3">
    <source>
        <dbReference type="ARBA" id="ARBA00010541"/>
    </source>
</evidence>
<dbReference type="PATRIC" id="fig|1450449.3.peg.1380"/>
<sequence>MLKKIGQAVIFGLFCAILILFVAPLVQNKGSFFSFSALKQPGITSYSSAVKIASPAVVNVYNRNFSSENSVFEIKNLGSGVIMSSNGYILTNKHVIQDADQIVVALQNGLISTEARLVGDDSLTDLAVLKIDAENLPTIPQNTERKVEVGDVVLAIGNPLNLGQSITQGIVSAIGRNTLTESGRQNFIQTDVSINQGNSGGALINSAGELIGINTLRLGKNTNELSEGLNFAIPINLANQIMQKIIKDGRVIRGYFGVSTDLIDAAKIQGYEKGVIIAGVSENGPAAKAGIQSGDLVLKIGDVEALSPSQMMEALAEMKPYSTVKVIVQRGNQLLNFDVTISELQAQ</sequence>
<keyword evidence="21" id="KW-1185">Reference proteome</keyword>
<dbReference type="NCBIfam" id="NF008147">
    <property type="entry name" value="PRK10898.1"/>
    <property type="match status" value="1"/>
</dbReference>
<organism evidence="20 21">
    <name type="scientific">Mannheimia granulomatis</name>
    <dbReference type="NCBI Taxonomy" id="85402"/>
    <lineage>
        <taxon>Bacteria</taxon>
        <taxon>Pseudomonadati</taxon>
        <taxon>Pseudomonadota</taxon>
        <taxon>Gammaproteobacteria</taxon>
        <taxon>Pasteurellales</taxon>
        <taxon>Pasteurellaceae</taxon>
        <taxon>Mannheimia</taxon>
    </lineage>
</organism>
<dbReference type="GO" id="GO:0006515">
    <property type="term" value="P:protein quality control for misfolded or incompletely synthesized proteins"/>
    <property type="evidence" value="ECO:0007669"/>
    <property type="project" value="TreeGrafter"/>
</dbReference>
<dbReference type="OrthoDB" id="9758917at2"/>
<dbReference type="Gene3D" id="2.30.42.10">
    <property type="match status" value="1"/>
</dbReference>
<protein>
    <recommendedName>
        <fullName evidence="14">Serine endoprotease DegS</fullName>
        <ecNumber evidence="5">3.4.21.107</ecNumber>
    </recommendedName>
    <alternativeName>
        <fullName evidence="16">Site-1 protease DegS</fullName>
    </alternativeName>
    <alternativeName>
        <fullName evidence="15">Site-1-type intramembrane protease</fullName>
    </alternativeName>
</protein>
<comment type="similarity">
    <text evidence="3">Belongs to the peptidase S1C family.</text>
</comment>
<feature type="domain" description="PDZ" evidence="19">
    <location>
        <begin position="245"/>
        <end position="330"/>
    </location>
</feature>
<evidence type="ECO:0000256" key="17">
    <source>
        <dbReference type="PIRSR" id="PIRSR611783-1"/>
    </source>
</evidence>
<feature type="active site" description="Charge relay system" evidence="17">
    <location>
        <position position="125"/>
    </location>
</feature>
<dbReference type="InterPro" id="IPR001940">
    <property type="entry name" value="Peptidase_S1C"/>
</dbReference>
<keyword evidence="10" id="KW-0378">Hydrolase</keyword>
<accession>A0A011P5X2</accession>
<gene>
    <name evidence="20" type="ORF">AK33_07025</name>
</gene>
<keyword evidence="9" id="KW-0812">Transmembrane</keyword>
<dbReference type="SUPFAM" id="SSF50494">
    <property type="entry name" value="Trypsin-like serine proteases"/>
    <property type="match status" value="1"/>
</dbReference>
<dbReference type="PRINTS" id="PR00834">
    <property type="entry name" value="PROTEASES2C"/>
</dbReference>
<evidence type="ECO:0000313" key="21">
    <source>
        <dbReference type="Proteomes" id="UP000054123"/>
    </source>
</evidence>
<dbReference type="Proteomes" id="UP000054123">
    <property type="component" value="Unassembled WGS sequence"/>
</dbReference>
<dbReference type="SUPFAM" id="SSF50156">
    <property type="entry name" value="PDZ domain-like"/>
    <property type="match status" value="1"/>
</dbReference>
<dbReference type="InterPro" id="IPR001478">
    <property type="entry name" value="PDZ"/>
</dbReference>
<feature type="active site" description="Charge relay system" evidence="17">
    <location>
        <position position="94"/>
    </location>
</feature>
<keyword evidence="7" id="KW-0997">Cell inner membrane</keyword>
<comment type="subunit">
    <text evidence="4">Homotrimer.</text>
</comment>
<dbReference type="Gene3D" id="2.40.10.10">
    <property type="entry name" value="Trypsin-like serine proteases"/>
    <property type="match status" value="2"/>
</dbReference>
<evidence type="ECO:0000256" key="13">
    <source>
        <dbReference type="ARBA" id="ARBA00023136"/>
    </source>
</evidence>
<evidence type="ECO:0000256" key="2">
    <source>
        <dbReference type="ARBA" id="ARBA00004377"/>
    </source>
</evidence>
<proteinExistence type="inferred from homology"/>
<dbReference type="PANTHER" id="PTHR22939">
    <property type="entry name" value="SERINE PROTEASE FAMILY S1C HTRA-RELATED"/>
    <property type="match status" value="1"/>
</dbReference>
<dbReference type="Pfam" id="PF13180">
    <property type="entry name" value="PDZ_2"/>
    <property type="match status" value="1"/>
</dbReference>
<dbReference type="GO" id="GO:0005886">
    <property type="term" value="C:plasma membrane"/>
    <property type="evidence" value="ECO:0007669"/>
    <property type="project" value="UniProtKB-SubCell"/>
</dbReference>
<feature type="active site" description="Charge relay system" evidence="17">
    <location>
        <position position="199"/>
    </location>
</feature>
<evidence type="ECO:0000256" key="14">
    <source>
        <dbReference type="ARBA" id="ARBA00071522"/>
    </source>
</evidence>
<keyword evidence="12" id="KW-1133">Transmembrane helix</keyword>
<dbReference type="InterPro" id="IPR009003">
    <property type="entry name" value="Peptidase_S1_PA"/>
</dbReference>
<dbReference type="GO" id="GO:0004252">
    <property type="term" value="F:serine-type endopeptidase activity"/>
    <property type="evidence" value="ECO:0007669"/>
    <property type="project" value="InterPro"/>
</dbReference>
<feature type="binding site" evidence="18">
    <location>
        <position position="182"/>
    </location>
    <ligand>
        <name>substrate</name>
    </ligand>
</feature>
<dbReference type="RefSeq" id="WP_027074624.1">
    <property type="nucleotide sequence ID" value="NZ_AVSP01000001.1"/>
</dbReference>
<keyword evidence="13" id="KW-0472">Membrane</keyword>
<comment type="subcellular location">
    <subcellularLocation>
        <location evidence="2">Cell inner membrane</location>
        <topology evidence="2">Single-pass membrane protein</topology>
    </subcellularLocation>
</comment>
<evidence type="ECO:0000256" key="4">
    <source>
        <dbReference type="ARBA" id="ARBA00011233"/>
    </source>
</evidence>
<evidence type="ECO:0000256" key="10">
    <source>
        <dbReference type="ARBA" id="ARBA00022801"/>
    </source>
</evidence>
<reference evidence="20 21" key="1">
    <citation type="journal article" date="2014" name="Genome Announc.">
        <title>Genome Sequence of a Presumptive Mannheimia haemolytica Strain with an A1/A6-Cross-Reactive Serotype from a White-Tailed Deer (Odocoileus virginianus).</title>
        <authorList>
            <person name="Lawrence P.K."/>
            <person name="Bey R.F."/>
            <person name="Wiener B."/>
            <person name="Kittichotirat W."/>
            <person name="Bumgarner R.E."/>
        </authorList>
    </citation>
    <scope>NUCLEOTIDE SEQUENCE [LARGE SCALE GENOMIC DNA]</scope>
    <source>
        <strain evidence="20 21">PKL10</strain>
    </source>
</reference>
<evidence type="ECO:0000256" key="15">
    <source>
        <dbReference type="ARBA" id="ARBA00078529"/>
    </source>
</evidence>
<dbReference type="NCBIfam" id="TIGR02038">
    <property type="entry name" value="protease_degS"/>
    <property type="match status" value="1"/>
</dbReference>
<comment type="catalytic activity">
    <reaction evidence="1">
        <text>Acts on substrates that are at least partially unfolded. The cleavage site P1 residue is normally between a pair of hydrophobic residues, such as Val-|-Val.</text>
        <dbReference type="EC" id="3.4.21.107"/>
    </reaction>
</comment>
<evidence type="ECO:0000256" key="11">
    <source>
        <dbReference type="ARBA" id="ARBA00022825"/>
    </source>
</evidence>
<dbReference type="Pfam" id="PF13365">
    <property type="entry name" value="Trypsin_2"/>
    <property type="match status" value="1"/>
</dbReference>
<evidence type="ECO:0000259" key="19">
    <source>
        <dbReference type="PROSITE" id="PS50106"/>
    </source>
</evidence>
<dbReference type="GO" id="GO:0042597">
    <property type="term" value="C:periplasmic space"/>
    <property type="evidence" value="ECO:0007669"/>
    <property type="project" value="TreeGrafter"/>
</dbReference>
<dbReference type="FunFam" id="2.40.10.10:FF:000009">
    <property type="entry name" value="Serine endoprotease DegS, periplasmic"/>
    <property type="match status" value="1"/>
</dbReference>
<dbReference type="EC" id="3.4.21.107" evidence="5"/>
<dbReference type="EMBL" id="JANJ01000005">
    <property type="protein sequence ID" value="EXI61874.1"/>
    <property type="molecule type" value="Genomic_DNA"/>
</dbReference>
<evidence type="ECO:0000256" key="1">
    <source>
        <dbReference type="ARBA" id="ARBA00001772"/>
    </source>
</evidence>
<dbReference type="FunFam" id="2.40.10.10:FF:000001">
    <property type="entry name" value="Periplasmic serine protease DegS"/>
    <property type="match status" value="1"/>
</dbReference>
<keyword evidence="6" id="KW-1003">Cell membrane</keyword>
<evidence type="ECO:0000256" key="7">
    <source>
        <dbReference type="ARBA" id="ARBA00022519"/>
    </source>
</evidence>
<dbReference type="STRING" id="1122190.GCA_000621105_00723"/>